<gene>
    <name evidence="8" type="ORF">DC045_22270</name>
</gene>
<evidence type="ECO:0000256" key="3">
    <source>
        <dbReference type="ARBA" id="ARBA00022692"/>
    </source>
</evidence>
<evidence type="ECO:0000313" key="9">
    <source>
        <dbReference type="Proteomes" id="UP000263489"/>
    </source>
</evidence>
<comment type="caution">
    <text evidence="8">The sequence shown here is derived from an EMBL/GenBank/DDBJ whole genome shotgun (WGS) entry which is preliminary data.</text>
</comment>
<keyword evidence="6" id="KW-0739">Sodium transport</keyword>
<dbReference type="Proteomes" id="UP000263489">
    <property type="component" value="Unassembled WGS sequence"/>
</dbReference>
<dbReference type="InterPro" id="IPR023171">
    <property type="entry name" value="Na/H_antiporter_dom_sf"/>
</dbReference>
<evidence type="ECO:0000256" key="2">
    <source>
        <dbReference type="ARBA" id="ARBA00022475"/>
    </source>
</evidence>
<dbReference type="GO" id="GO:0005886">
    <property type="term" value="C:plasma membrane"/>
    <property type="evidence" value="ECO:0007669"/>
    <property type="project" value="UniProtKB-SubCell"/>
</dbReference>
<keyword evidence="2" id="KW-1003">Cell membrane</keyword>
<organism evidence="8 9">
    <name type="scientific">Marinobacter adhaerens</name>
    <dbReference type="NCBI Taxonomy" id="1033846"/>
    <lineage>
        <taxon>Bacteria</taxon>
        <taxon>Pseudomonadati</taxon>
        <taxon>Pseudomonadota</taxon>
        <taxon>Gammaproteobacteria</taxon>
        <taxon>Pseudomonadales</taxon>
        <taxon>Marinobacteraceae</taxon>
        <taxon>Marinobacter</taxon>
    </lineage>
</organism>
<proteinExistence type="predicted"/>
<evidence type="ECO:0000256" key="7">
    <source>
        <dbReference type="SAM" id="Phobius"/>
    </source>
</evidence>
<evidence type="ECO:0000313" key="8">
    <source>
        <dbReference type="EMBL" id="HBC36979.1"/>
    </source>
</evidence>
<dbReference type="GO" id="GO:0006885">
    <property type="term" value="P:regulation of pH"/>
    <property type="evidence" value="ECO:0007669"/>
    <property type="project" value="InterPro"/>
</dbReference>
<protein>
    <submittedName>
        <fullName evidence="8">Sodium:proton antiporter</fullName>
    </submittedName>
</protein>
<keyword evidence="3 7" id="KW-0812">Transmembrane</keyword>
<keyword evidence="4 7" id="KW-1133">Transmembrane helix</keyword>
<keyword evidence="6" id="KW-0915">Sodium</keyword>
<keyword evidence="6" id="KW-0813">Transport</keyword>
<accession>A0A352IZU6</accession>
<reference evidence="8 9" key="1">
    <citation type="journal article" date="2018" name="Nat. Biotechnol.">
        <title>A standardized bacterial taxonomy based on genome phylogeny substantially revises the tree of life.</title>
        <authorList>
            <person name="Parks D.H."/>
            <person name="Chuvochina M."/>
            <person name="Waite D.W."/>
            <person name="Rinke C."/>
            <person name="Skarshewski A."/>
            <person name="Chaumeil P.A."/>
            <person name="Hugenholtz P."/>
        </authorList>
    </citation>
    <scope>NUCLEOTIDE SEQUENCE [LARGE SCALE GENOMIC DNA]</scope>
    <source>
        <strain evidence="8">UBA9380</strain>
    </source>
</reference>
<feature type="non-terminal residue" evidence="8">
    <location>
        <position position="129"/>
    </location>
</feature>
<dbReference type="PANTHER" id="PTHR30341">
    <property type="entry name" value="SODIUM ION/PROTON ANTIPORTER NHAA-RELATED"/>
    <property type="match status" value="1"/>
</dbReference>
<name>A0A352IZU6_9GAMM</name>
<dbReference type="AlphaFoldDB" id="A0A352IZU6"/>
<keyword evidence="6" id="KW-0406">Ion transport</keyword>
<dbReference type="Gene3D" id="1.20.1530.10">
    <property type="entry name" value="Na+/H+ antiporter like domain"/>
    <property type="match status" value="1"/>
</dbReference>
<dbReference type="PANTHER" id="PTHR30341:SF0">
    <property type="entry name" value="NA(+)_H(+) ANTIPORTER NHAA"/>
    <property type="match status" value="1"/>
</dbReference>
<dbReference type="InterPro" id="IPR004670">
    <property type="entry name" value="NhaA"/>
</dbReference>
<dbReference type="GO" id="GO:0015385">
    <property type="term" value="F:sodium:proton antiporter activity"/>
    <property type="evidence" value="ECO:0007669"/>
    <property type="project" value="TreeGrafter"/>
</dbReference>
<dbReference type="Pfam" id="PF06965">
    <property type="entry name" value="Na_H_antiport_1"/>
    <property type="match status" value="1"/>
</dbReference>
<evidence type="ECO:0000256" key="5">
    <source>
        <dbReference type="ARBA" id="ARBA00023136"/>
    </source>
</evidence>
<sequence>MPVSSGASSRLQLIAGLMTLAAMLLALLIDNSPAQAWYDIVHHLPVSLRVGEFAIDKPIILWINDGLMVFFFLLIALELKREVLEGQLATPKAIATPGFAALGGMAVPALIYTAFNAGDPEAMRGWAIP</sequence>
<dbReference type="EMBL" id="DNNA01000337">
    <property type="protein sequence ID" value="HBC36979.1"/>
    <property type="molecule type" value="Genomic_DNA"/>
</dbReference>
<evidence type="ECO:0000256" key="6">
    <source>
        <dbReference type="ARBA" id="ARBA00023201"/>
    </source>
</evidence>
<feature type="transmembrane region" description="Helical" evidence="7">
    <location>
        <begin position="98"/>
        <end position="115"/>
    </location>
</feature>
<keyword evidence="5 7" id="KW-0472">Membrane</keyword>
<comment type="subcellular location">
    <subcellularLocation>
        <location evidence="1">Cell inner membrane</location>
        <topology evidence="1">Multi-pass membrane protein</topology>
    </subcellularLocation>
</comment>
<evidence type="ECO:0000256" key="1">
    <source>
        <dbReference type="ARBA" id="ARBA00004429"/>
    </source>
</evidence>
<feature type="transmembrane region" description="Helical" evidence="7">
    <location>
        <begin position="60"/>
        <end position="77"/>
    </location>
</feature>
<evidence type="ECO:0000256" key="4">
    <source>
        <dbReference type="ARBA" id="ARBA00022989"/>
    </source>
</evidence>